<reference evidence="2 3" key="2">
    <citation type="journal article" date="2017" name="Genome Biol.">
        <title>New reference genome sequences of hot pepper reveal the massive evolution of plant disease-resistance genes by retroduplication.</title>
        <authorList>
            <person name="Kim S."/>
            <person name="Park J."/>
            <person name="Yeom S.I."/>
            <person name="Kim Y.M."/>
            <person name="Seo E."/>
            <person name="Kim K.T."/>
            <person name="Kim M.S."/>
            <person name="Lee J.M."/>
            <person name="Cheong K."/>
            <person name="Shin H.S."/>
            <person name="Kim S.B."/>
            <person name="Han K."/>
            <person name="Lee J."/>
            <person name="Park M."/>
            <person name="Lee H.A."/>
            <person name="Lee H.Y."/>
            <person name="Lee Y."/>
            <person name="Oh S."/>
            <person name="Lee J.H."/>
            <person name="Choi E."/>
            <person name="Choi E."/>
            <person name="Lee S.E."/>
            <person name="Jeon J."/>
            <person name="Kim H."/>
            <person name="Choi G."/>
            <person name="Song H."/>
            <person name="Lee J."/>
            <person name="Lee S.C."/>
            <person name="Kwon J.K."/>
            <person name="Lee H.Y."/>
            <person name="Koo N."/>
            <person name="Hong Y."/>
            <person name="Kim R.W."/>
            <person name="Kang W.H."/>
            <person name="Huh J.H."/>
            <person name="Kang B.C."/>
            <person name="Yang T.J."/>
            <person name="Lee Y.H."/>
            <person name="Bennetzen J.L."/>
            <person name="Choi D."/>
        </authorList>
    </citation>
    <scope>NUCLEOTIDE SEQUENCE [LARGE SCALE GENOMIC DNA]</scope>
    <source>
        <strain evidence="3">cv. CM334</strain>
    </source>
</reference>
<accession>A0A2G2ZSC0</accession>
<name>A0A2G2ZSC0_CAPAN</name>
<proteinExistence type="predicted"/>
<gene>
    <name evidence="2" type="ORF">T459_13300</name>
</gene>
<dbReference type="Gramene" id="PHT84857">
    <property type="protein sequence ID" value="PHT84857"/>
    <property type="gene ID" value="T459_13300"/>
</dbReference>
<organism evidence="2 3">
    <name type="scientific">Capsicum annuum</name>
    <name type="common">Capsicum pepper</name>
    <dbReference type="NCBI Taxonomy" id="4072"/>
    <lineage>
        <taxon>Eukaryota</taxon>
        <taxon>Viridiplantae</taxon>
        <taxon>Streptophyta</taxon>
        <taxon>Embryophyta</taxon>
        <taxon>Tracheophyta</taxon>
        <taxon>Spermatophyta</taxon>
        <taxon>Magnoliopsida</taxon>
        <taxon>eudicotyledons</taxon>
        <taxon>Gunneridae</taxon>
        <taxon>Pentapetalae</taxon>
        <taxon>asterids</taxon>
        <taxon>lamiids</taxon>
        <taxon>Solanales</taxon>
        <taxon>Solanaceae</taxon>
        <taxon>Solanoideae</taxon>
        <taxon>Capsiceae</taxon>
        <taxon>Capsicum</taxon>
    </lineage>
</organism>
<dbReference type="AlphaFoldDB" id="A0A2G2ZSC0"/>
<dbReference type="EMBL" id="AYRZ02000004">
    <property type="protein sequence ID" value="PHT84857.1"/>
    <property type="molecule type" value="Genomic_DNA"/>
</dbReference>
<feature type="region of interest" description="Disordered" evidence="1">
    <location>
        <begin position="51"/>
        <end position="85"/>
    </location>
</feature>
<dbReference type="STRING" id="4072.A0A2G2ZSC0"/>
<reference evidence="2 3" key="1">
    <citation type="journal article" date="2014" name="Nat. Genet.">
        <title>Genome sequence of the hot pepper provides insights into the evolution of pungency in Capsicum species.</title>
        <authorList>
            <person name="Kim S."/>
            <person name="Park M."/>
            <person name="Yeom S.I."/>
            <person name="Kim Y.M."/>
            <person name="Lee J.M."/>
            <person name="Lee H.A."/>
            <person name="Seo E."/>
            <person name="Choi J."/>
            <person name="Cheong K."/>
            <person name="Kim K.T."/>
            <person name="Jung K."/>
            <person name="Lee G.W."/>
            <person name="Oh S.K."/>
            <person name="Bae C."/>
            <person name="Kim S.B."/>
            <person name="Lee H.Y."/>
            <person name="Kim S.Y."/>
            <person name="Kim M.S."/>
            <person name="Kang B.C."/>
            <person name="Jo Y.D."/>
            <person name="Yang H.B."/>
            <person name="Jeong H.J."/>
            <person name="Kang W.H."/>
            <person name="Kwon J.K."/>
            <person name="Shin C."/>
            <person name="Lim J.Y."/>
            <person name="Park J.H."/>
            <person name="Huh J.H."/>
            <person name="Kim J.S."/>
            <person name="Kim B.D."/>
            <person name="Cohen O."/>
            <person name="Paran I."/>
            <person name="Suh M.C."/>
            <person name="Lee S.B."/>
            <person name="Kim Y.K."/>
            <person name="Shin Y."/>
            <person name="Noh S.J."/>
            <person name="Park J."/>
            <person name="Seo Y.S."/>
            <person name="Kwon S.Y."/>
            <person name="Kim H.A."/>
            <person name="Park J.M."/>
            <person name="Kim H.J."/>
            <person name="Choi S.B."/>
            <person name="Bosland P.W."/>
            <person name="Reeves G."/>
            <person name="Jo S.H."/>
            <person name="Lee B.W."/>
            <person name="Cho H.T."/>
            <person name="Choi H.S."/>
            <person name="Lee M.S."/>
            <person name="Yu Y."/>
            <person name="Do Choi Y."/>
            <person name="Park B.S."/>
            <person name="van Deynze A."/>
            <person name="Ashrafi H."/>
            <person name="Hill T."/>
            <person name="Kim W.T."/>
            <person name="Pai H.S."/>
            <person name="Ahn H.K."/>
            <person name="Yeam I."/>
            <person name="Giovannoni J.J."/>
            <person name="Rose J.K."/>
            <person name="Sorensen I."/>
            <person name="Lee S.J."/>
            <person name="Kim R.W."/>
            <person name="Choi I.Y."/>
            <person name="Choi B.S."/>
            <person name="Lim J.S."/>
            <person name="Lee Y.H."/>
            <person name="Choi D."/>
        </authorList>
    </citation>
    <scope>NUCLEOTIDE SEQUENCE [LARGE SCALE GENOMIC DNA]</scope>
    <source>
        <strain evidence="3">cv. CM334</strain>
    </source>
</reference>
<feature type="compositionally biased region" description="Basic residues" evidence="1">
    <location>
        <begin position="66"/>
        <end position="78"/>
    </location>
</feature>
<evidence type="ECO:0008006" key="4">
    <source>
        <dbReference type="Google" id="ProtNLM"/>
    </source>
</evidence>
<dbReference type="PANTHER" id="PTHR31898:SF1">
    <property type="entry name" value="TLC DOMAIN-CONTAINING PROTEIN 5"/>
    <property type="match status" value="1"/>
</dbReference>
<evidence type="ECO:0000313" key="3">
    <source>
        <dbReference type="Proteomes" id="UP000222542"/>
    </source>
</evidence>
<protein>
    <recommendedName>
        <fullName evidence="4">TLC domain-containing protein</fullName>
    </recommendedName>
</protein>
<dbReference type="InterPro" id="IPR042512">
    <property type="entry name" value="TLCD5"/>
</dbReference>
<evidence type="ECO:0000256" key="1">
    <source>
        <dbReference type="SAM" id="MobiDB-lite"/>
    </source>
</evidence>
<sequence>MEDNQLPSFIKSGIYQLNSTAVFIDPVQILNRSYTRLRVLPSTYYSRFFDSTTSTQSPKASEDSRKRKRKQKKKKKKTVQSLNEREQIADRRHQMRALAVSVGYLIYDLVCCLFDKQVKIDNLIHHLVSAIGLGAGLAYEWMAADQRDEVEADIEAAACCVYIDKGDGAGRTCDIYRSICNNCWYYSFFRLLNCEASGCVLLCHISYSRRFMYIHGLLVHDLGLPLASCCNQHRDGSSTSVA</sequence>
<dbReference type="PANTHER" id="PTHR31898">
    <property type="entry name" value="TRANSMEMBRANE PROTEIN 136"/>
    <property type="match status" value="1"/>
</dbReference>
<keyword evidence="3" id="KW-1185">Reference proteome</keyword>
<evidence type="ECO:0000313" key="2">
    <source>
        <dbReference type="EMBL" id="PHT84857.1"/>
    </source>
</evidence>
<comment type="caution">
    <text evidence="2">The sequence shown here is derived from an EMBL/GenBank/DDBJ whole genome shotgun (WGS) entry which is preliminary data.</text>
</comment>
<dbReference type="Proteomes" id="UP000222542">
    <property type="component" value="Unassembled WGS sequence"/>
</dbReference>